<evidence type="ECO:0000313" key="1">
    <source>
        <dbReference type="EMBL" id="CAI4005311.1"/>
    </source>
</evidence>
<protein>
    <submittedName>
        <fullName evidence="3">DnaJ-like subfamily B member 6-B</fullName>
    </submittedName>
</protein>
<proteinExistence type="predicted"/>
<dbReference type="OrthoDB" id="409593at2759"/>
<dbReference type="EMBL" id="CAMXCT030003601">
    <property type="protein sequence ID" value="CAL4792623.1"/>
    <property type="molecule type" value="Genomic_DNA"/>
</dbReference>
<dbReference type="AlphaFoldDB" id="A0A9P1D9B5"/>
<reference evidence="1" key="1">
    <citation type="submission" date="2022-10" db="EMBL/GenBank/DDBJ databases">
        <authorList>
            <person name="Chen Y."/>
            <person name="Dougan E. K."/>
            <person name="Chan C."/>
            <person name="Rhodes N."/>
            <person name="Thang M."/>
        </authorList>
    </citation>
    <scope>NUCLEOTIDE SEQUENCE</scope>
</reference>
<gene>
    <name evidence="1" type="ORF">C1SCF055_LOCUS31045</name>
</gene>
<dbReference type="EMBL" id="CAMXCT010003601">
    <property type="protein sequence ID" value="CAI4005311.1"/>
    <property type="molecule type" value="Genomic_DNA"/>
</dbReference>
<evidence type="ECO:0000313" key="3">
    <source>
        <dbReference type="EMBL" id="CAL4792623.1"/>
    </source>
</evidence>
<evidence type="ECO:0000313" key="2">
    <source>
        <dbReference type="EMBL" id="CAL1158686.1"/>
    </source>
</evidence>
<organism evidence="1">
    <name type="scientific">Cladocopium goreaui</name>
    <dbReference type="NCBI Taxonomy" id="2562237"/>
    <lineage>
        <taxon>Eukaryota</taxon>
        <taxon>Sar</taxon>
        <taxon>Alveolata</taxon>
        <taxon>Dinophyceae</taxon>
        <taxon>Suessiales</taxon>
        <taxon>Symbiodiniaceae</taxon>
        <taxon>Cladocopium</taxon>
    </lineage>
</organism>
<evidence type="ECO:0000313" key="4">
    <source>
        <dbReference type="Proteomes" id="UP001152797"/>
    </source>
</evidence>
<sequence>MLIRDAWLMCTHEMQKLGELEQVKQQSDEAGLKTFSGLAFACGTPQSQPDDAAFGAFAAGVFGVPPTLGQLSQLRRLHFEACTIVFATLKSNVAGDLTDGIRKLPPAEKQARAKDQQTRLTGIALSGEMEPSYALVDKCASMRETGSLLWIHPSQCTKREQEVQQTLKEKSQVLKIENMTLKMAADTETFEADHGTELKLMWCFQRRGLAFDQAALISWDKHESWVSAMFQAYSAEPPPSFAKVTMPQLLRADKELFTILAREVESIQPDGVGNRPLDDQITRLKTDPRVTMHLLPLPTKAHSVEASNAGKPERWTHLSVVPPTRRKLTRPPRNLFAEDWSARDSFVLENTSIRKWLKRASELASKEKDLHDSLDPEVARVLKGKRLLALEEILNDIGFPDRHLVKDICAVFRIIGWLRDSILFPHRSKPPQYSVDALLRFLKGLSRSIFESVNFEEAIDASVGVWEGTIKEIEKGWLVEDENPDLDMLVVVRRFGLMQKSKVRVIDDFKQCGVNGSTGLQEKYVLYSMDAIAATLVRALSVGLPEGGTLGGTIIALVAAYQQYAIHPTDRERVRICVKDVEQGVAKVYKISALPFGASGSAAGFLRISAAFACIGQVCLGFWWSSLFGDFPTWTTTSMAAQCKTQVHLLLYLLGIDFARDGDKAGAFEETFKALGLLIDLTNFSAGKIRIGHTDSRKQELLDRIASHLDQNCLKPKDAEKLGGRLQWYGTFLFGRFANYSMSVISRGATSCFLDGSLDPQLHLALQFPKEHVSVSKPVELTKSAGKTYYIFTDGAVESTADGLQIVASVGGILYNINGEAKAFFSERVPQLILDLFLQRAGHPIFEVELLAARVAAHVWAPAIAKSYVVFYVDNEAARFGLEECLRIQTLLTNPVVRNPATVGRWFRFG</sequence>
<reference evidence="2" key="2">
    <citation type="submission" date="2024-04" db="EMBL/GenBank/DDBJ databases">
        <authorList>
            <person name="Chen Y."/>
            <person name="Shah S."/>
            <person name="Dougan E. K."/>
            <person name="Thang M."/>
            <person name="Chan C."/>
        </authorList>
    </citation>
    <scope>NUCLEOTIDE SEQUENCE [LARGE SCALE GENOMIC DNA]</scope>
</reference>
<keyword evidence="4" id="KW-1185">Reference proteome</keyword>
<name>A0A9P1D9B5_9DINO</name>
<dbReference type="Proteomes" id="UP001152797">
    <property type="component" value="Unassembled WGS sequence"/>
</dbReference>
<dbReference type="EMBL" id="CAMXCT020003601">
    <property type="protein sequence ID" value="CAL1158686.1"/>
    <property type="molecule type" value="Genomic_DNA"/>
</dbReference>
<accession>A0A9P1D9B5</accession>
<comment type="caution">
    <text evidence="1">The sequence shown here is derived from an EMBL/GenBank/DDBJ whole genome shotgun (WGS) entry which is preliminary data.</text>
</comment>